<evidence type="ECO:0000313" key="2">
    <source>
        <dbReference type="EMBL" id="MBS7824542.1"/>
    </source>
</evidence>
<proteinExistence type="predicted"/>
<name>A0AB35BZ42_9GAMM</name>
<dbReference type="AlphaFoldDB" id="A0AB35BZ42"/>
<dbReference type="RefSeq" id="WP_063504159.1">
    <property type="nucleotide sequence ID" value="NZ_JAGICC010000004.1"/>
</dbReference>
<keyword evidence="1" id="KW-0812">Transmembrane</keyword>
<reference evidence="2" key="1">
    <citation type="submission" date="2021-03" db="EMBL/GenBank/DDBJ databases">
        <title>Identification and antibiotic profiling of Wohlfahrtiimonas chitiniclastica, an underestimated human pathogen.</title>
        <authorList>
            <person name="Kopf A."/>
            <person name="Bunk B."/>
            <person name="Coldewey S."/>
            <person name="Gunzer F."/>
            <person name="Riedel T."/>
            <person name="Schroettner P."/>
        </authorList>
    </citation>
    <scope>NUCLEOTIDE SEQUENCE</scope>
    <source>
        <strain evidence="2">DSM 100917</strain>
    </source>
</reference>
<feature type="transmembrane region" description="Helical" evidence="1">
    <location>
        <begin position="32"/>
        <end position="56"/>
    </location>
</feature>
<dbReference type="EMBL" id="JAGIBU010000003">
    <property type="protein sequence ID" value="MBS7824542.1"/>
    <property type="molecule type" value="Genomic_DNA"/>
</dbReference>
<comment type="caution">
    <text evidence="2">The sequence shown here is derived from an EMBL/GenBank/DDBJ whole genome shotgun (WGS) entry which is preliminary data.</text>
</comment>
<dbReference type="Proteomes" id="UP000680020">
    <property type="component" value="Unassembled WGS sequence"/>
</dbReference>
<organism evidence="2 3">
    <name type="scientific">Wohlfahrtiimonas chitiniclastica</name>
    <dbReference type="NCBI Taxonomy" id="400946"/>
    <lineage>
        <taxon>Bacteria</taxon>
        <taxon>Pseudomonadati</taxon>
        <taxon>Pseudomonadota</taxon>
        <taxon>Gammaproteobacteria</taxon>
        <taxon>Cardiobacteriales</taxon>
        <taxon>Ignatzschineriaceae</taxon>
        <taxon>Wohlfahrtiimonas</taxon>
    </lineage>
</organism>
<keyword evidence="1" id="KW-0472">Membrane</keyword>
<sequence>MPIFLILIVLVAAMMASPYVALFYWLAPSTTAGIVGTFALASGLLLMIMVLLGIIMHHRNNR</sequence>
<evidence type="ECO:0000256" key="1">
    <source>
        <dbReference type="SAM" id="Phobius"/>
    </source>
</evidence>
<protein>
    <submittedName>
        <fullName evidence="2">Uncharacterized protein</fullName>
    </submittedName>
</protein>
<evidence type="ECO:0000313" key="3">
    <source>
        <dbReference type="Proteomes" id="UP000680020"/>
    </source>
</evidence>
<gene>
    <name evidence="2" type="ORF">J7561_04915</name>
</gene>
<accession>A0AB35BZ42</accession>
<keyword evidence="1" id="KW-1133">Transmembrane helix</keyword>